<dbReference type="EMBL" id="CP117522">
    <property type="protein sequence ID" value="WNE95432.1"/>
    <property type="molecule type" value="Genomic_DNA"/>
</dbReference>
<organism evidence="2 3">
    <name type="scientific">Streptomyces luomodiensis</name>
    <dbReference type="NCBI Taxonomy" id="3026192"/>
    <lineage>
        <taxon>Bacteria</taxon>
        <taxon>Bacillati</taxon>
        <taxon>Actinomycetota</taxon>
        <taxon>Actinomycetes</taxon>
        <taxon>Kitasatosporales</taxon>
        <taxon>Streptomycetaceae</taxon>
        <taxon>Streptomyces</taxon>
    </lineage>
</organism>
<gene>
    <name evidence="2" type="ORF">PS467_08755</name>
</gene>
<evidence type="ECO:0000256" key="1">
    <source>
        <dbReference type="ARBA" id="ARBA00010552"/>
    </source>
</evidence>
<accession>A0ABY9US98</accession>
<dbReference type="InterPro" id="IPR035959">
    <property type="entry name" value="RutC-like_sf"/>
</dbReference>
<sequence length="136" mass="14476">MIHRIEPDGVFGLPELVSQVSVPAGLGLAFISGQVAWDEEGRVVGEGDHTAQAAQVARRIDRLLDALGAQRQDIVKETVYVVDHEPHLVPGILGALHGSPPPSSTLVGVAKLFAPEFLIEVECVVALPDGKQGFQR</sequence>
<reference evidence="2 3" key="1">
    <citation type="submission" date="2023-02" db="EMBL/GenBank/DDBJ databases">
        <title>Streptomyces sp. SCA4-21 with antifungal activity against Fusarium oxysporum f. sp. cubense, Streptomyces sp. SCA2-17 with antifungal activity against Fusarium oxysporum f. sp. cubense.</title>
        <authorList>
            <person name="Qi D."/>
        </authorList>
    </citation>
    <scope>NUCLEOTIDE SEQUENCE [LARGE SCALE GENOMIC DNA]</scope>
    <source>
        <strain evidence="2 3">SCA4-21</strain>
    </source>
</reference>
<comment type="similarity">
    <text evidence="1">Belongs to the RutC family.</text>
</comment>
<proteinExistence type="inferred from homology"/>
<dbReference type="Pfam" id="PF01042">
    <property type="entry name" value="Ribonuc_L-PSP"/>
    <property type="match status" value="1"/>
</dbReference>
<dbReference type="SUPFAM" id="SSF55298">
    <property type="entry name" value="YjgF-like"/>
    <property type="match status" value="1"/>
</dbReference>
<dbReference type="PANTHER" id="PTHR11803:SF58">
    <property type="entry name" value="PROTEIN HMF1-RELATED"/>
    <property type="match status" value="1"/>
</dbReference>
<dbReference type="CDD" id="cd00448">
    <property type="entry name" value="YjgF_YER057c_UK114_family"/>
    <property type="match status" value="1"/>
</dbReference>
<dbReference type="Proteomes" id="UP001305606">
    <property type="component" value="Chromosome"/>
</dbReference>
<dbReference type="PANTHER" id="PTHR11803">
    <property type="entry name" value="2-IMINOBUTANOATE/2-IMINOPROPANOATE DEAMINASE RIDA"/>
    <property type="match status" value="1"/>
</dbReference>
<protein>
    <submittedName>
        <fullName evidence="2">RidA family protein</fullName>
    </submittedName>
</protein>
<keyword evidence="3" id="KW-1185">Reference proteome</keyword>
<dbReference type="InterPro" id="IPR006175">
    <property type="entry name" value="YjgF/YER057c/UK114"/>
</dbReference>
<dbReference type="Gene3D" id="3.30.1330.40">
    <property type="entry name" value="RutC-like"/>
    <property type="match status" value="1"/>
</dbReference>
<dbReference type="RefSeq" id="WP_311034778.1">
    <property type="nucleotide sequence ID" value="NZ_CP117522.1"/>
</dbReference>
<name>A0ABY9US98_9ACTN</name>
<evidence type="ECO:0000313" key="2">
    <source>
        <dbReference type="EMBL" id="WNE95432.1"/>
    </source>
</evidence>
<evidence type="ECO:0000313" key="3">
    <source>
        <dbReference type="Proteomes" id="UP001305606"/>
    </source>
</evidence>